<feature type="transmembrane region" description="Helical" evidence="1">
    <location>
        <begin position="54"/>
        <end position="87"/>
    </location>
</feature>
<name>A0A9X4KUK5_9BACL</name>
<keyword evidence="1" id="KW-0812">Transmembrane</keyword>
<proteinExistence type="predicted"/>
<organism evidence="2 3">
    <name type="scientific">Cohnella rhizosphaerae</name>
    <dbReference type="NCBI Taxonomy" id="1457232"/>
    <lineage>
        <taxon>Bacteria</taxon>
        <taxon>Bacillati</taxon>
        <taxon>Bacillota</taxon>
        <taxon>Bacilli</taxon>
        <taxon>Bacillales</taxon>
        <taxon>Paenibacillaceae</taxon>
        <taxon>Cohnella</taxon>
    </lineage>
</organism>
<sequence>MNFKAVAICLYIVGIYWISSRLPAMHALFFPTLGAFSLLFIAHPFSPGKLGKVAFGAVVSVLIGTALSSLYPGAVSLLIDMLVVIYLINRFKWNAPPILAVSLIPFFVHASFIWVIPASVCVSLIGLLLTLWIAHHVERIIPVQSRRANQAESG</sequence>
<dbReference type="Proteomes" id="UP001153404">
    <property type="component" value="Unassembled WGS sequence"/>
</dbReference>
<dbReference type="EMBL" id="JAPDIA010000007">
    <property type="protein sequence ID" value="MDG0811401.1"/>
    <property type="molecule type" value="Genomic_DNA"/>
</dbReference>
<feature type="transmembrane region" description="Helical" evidence="1">
    <location>
        <begin position="24"/>
        <end position="42"/>
    </location>
</feature>
<feature type="transmembrane region" description="Helical" evidence="1">
    <location>
        <begin position="107"/>
        <end position="134"/>
    </location>
</feature>
<evidence type="ECO:0000313" key="2">
    <source>
        <dbReference type="EMBL" id="MDG0811401.1"/>
    </source>
</evidence>
<keyword evidence="1" id="KW-0472">Membrane</keyword>
<dbReference type="AlphaFoldDB" id="A0A9X4KUK5"/>
<dbReference type="RefSeq" id="WP_277534003.1">
    <property type="nucleotide sequence ID" value="NZ_JAPDIA010000007.1"/>
</dbReference>
<accession>A0A9X4KUK5</accession>
<comment type="caution">
    <text evidence="2">The sequence shown here is derived from an EMBL/GenBank/DDBJ whole genome shotgun (WGS) entry which is preliminary data.</text>
</comment>
<keyword evidence="1" id="KW-1133">Transmembrane helix</keyword>
<reference evidence="2" key="1">
    <citation type="submission" date="2022-10" db="EMBL/GenBank/DDBJ databases">
        <title>Comparative genomic analysis of Cohnella hashimotonis sp. nov., isolated from the International Space Station.</title>
        <authorList>
            <person name="Simpson A."/>
            <person name="Venkateswaran K."/>
        </authorList>
    </citation>
    <scope>NUCLEOTIDE SEQUENCE</scope>
    <source>
        <strain evidence="2">DSM 28161</strain>
    </source>
</reference>
<keyword evidence="3" id="KW-1185">Reference proteome</keyword>
<evidence type="ECO:0000313" key="3">
    <source>
        <dbReference type="Proteomes" id="UP001153404"/>
    </source>
</evidence>
<gene>
    <name evidence="2" type="ORF">OMP40_20040</name>
</gene>
<evidence type="ECO:0000256" key="1">
    <source>
        <dbReference type="SAM" id="Phobius"/>
    </source>
</evidence>
<protein>
    <submittedName>
        <fullName evidence="2">HPP family protein</fullName>
    </submittedName>
</protein>